<name>A0A5R8NI87_9NOCA</name>
<dbReference type="RefSeq" id="WP_138450502.1">
    <property type="nucleotide sequence ID" value="NZ_VBUT01000008.1"/>
</dbReference>
<sequence>MNVLPDLTEVVAQLDDADDESAFGQVSARERLGKLDEDVRSSLATYLDESSALWVTASIDDPLDPAAKRVVSIGYSTDGTWAWPSYWGYFVRQYGVEVPAEFVAHARERKFVPAVLDRDALRAAEREFENLLG</sequence>
<protein>
    <submittedName>
        <fullName evidence="1">Uncharacterized protein</fullName>
    </submittedName>
</protein>
<dbReference type="EMBL" id="VBUT01000008">
    <property type="protein sequence ID" value="TLF75405.1"/>
    <property type="molecule type" value="Genomic_DNA"/>
</dbReference>
<proteinExistence type="predicted"/>
<dbReference type="AlphaFoldDB" id="A0A5R8NI87"/>
<gene>
    <name evidence="1" type="ORF">FEK34_22030</name>
</gene>
<dbReference type="Proteomes" id="UP000306378">
    <property type="component" value="Unassembled WGS sequence"/>
</dbReference>
<reference evidence="1 2" key="1">
    <citation type="submission" date="2019-05" db="EMBL/GenBank/DDBJ databases">
        <title>Genomes sequences of two Nocardia cyriacigeorgica environmental isolates, type strains Nocardia asteroides ATCC 19247 and Nocardia cyriacigeorgica DSM 44484.</title>
        <authorList>
            <person name="Vautrin F."/>
            <person name="Bergeron E."/>
            <person name="Dubost A."/>
            <person name="Abrouk D."/>
            <person name="Rodriguez Nava V."/>
            <person name="Pujic P."/>
        </authorList>
    </citation>
    <scope>NUCLEOTIDE SEQUENCE [LARGE SCALE GENOMIC DNA]</scope>
    <source>
        <strain evidence="1 2">EML 446</strain>
    </source>
</reference>
<evidence type="ECO:0000313" key="2">
    <source>
        <dbReference type="Proteomes" id="UP000306378"/>
    </source>
</evidence>
<comment type="caution">
    <text evidence="1">The sequence shown here is derived from an EMBL/GenBank/DDBJ whole genome shotgun (WGS) entry which is preliminary data.</text>
</comment>
<accession>A0A5R8NI87</accession>
<organism evidence="1 2">
    <name type="scientific">Nocardia cyriacigeorgica</name>
    <dbReference type="NCBI Taxonomy" id="135487"/>
    <lineage>
        <taxon>Bacteria</taxon>
        <taxon>Bacillati</taxon>
        <taxon>Actinomycetota</taxon>
        <taxon>Actinomycetes</taxon>
        <taxon>Mycobacteriales</taxon>
        <taxon>Nocardiaceae</taxon>
        <taxon>Nocardia</taxon>
    </lineage>
</organism>
<evidence type="ECO:0000313" key="1">
    <source>
        <dbReference type="EMBL" id="TLF75405.1"/>
    </source>
</evidence>